<evidence type="ECO:0000256" key="1">
    <source>
        <dbReference type="SAM" id="SignalP"/>
    </source>
</evidence>
<feature type="signal peptide" evidence="1">
    <location>
        <begin position="1"/>
        <end position="29"/>
    </location>
</feature>
<dbReference type="Proteomes" id="UP001249760">
    <property type="component" value="Unassembled WGS sequence"/>
</dbReference>
<reference evidence="2 3" key="1">
    <citation type="submission" date="2023-05" db="EMBL/GenBank/DDBJ databases">
        <title>Streptomyces fuscus sp. nov., a brown-black pigment producing actinomyces isolated from dry sand of Sea duck farm.</title>
        <authorList>
            <person name="Xie J."/>
            <person name="Shen N."/>
        </authorList>
    </citation>
    <scope>NUCLEOTIDE SEQUENCE [LARGE SCALE GENOMIC DNA]</scope>
    <source>
        <strain evidence="2 3">CGMCC 4.1745</strain>
    </source>
</reference>
<dbReference type="EMBL" id="JASKMA010000019">
    <property type="protein sequence ID" value="MDT6986612.1"/>
    <property type="molecule type" value="Genomic_DNA"/>
</dbReference>
<feature type="chain" id="PRO_5047533764" description="Secreted protein" evidence="1">
    <location>
        <begin position="30"/>
        <end position="156"/>
    </location>
</feature>
<accession>A0ABU3JXD4</accession>
<organism evidence="2 3">
    <name type="scientific">Streptomyces lusitanus</name>
    <dbReference type="NCBI Taxonomy" id="68232"/>
    <lineage>
        <taxon>Bacteria</taxon>
        <taxon>Bacillati</taxon>
        <taxon>Actinomycetota</taxon>
        <taxon>Actinomycetes</taxon>
        <taxon>Kitasatosporales</taxon>
        <taxon>Streptomycetaceae</taxon>
        <taxon>Streptomyces</taxon>
    </lineage>
</organism>
<comment type="caution">
    <text evidence="2">The sequence shown here is derived from an EMBL/GenBank/DDBJ whole genome shotgun (WGS) entry which is preliminary data.</text>
</comment>
<sequence>MRKHKFGSAAAVAALTGVAVLGLAPTASAETPGTCWDDYENAVSGYMSAYDKVNCDGYLGMAKGNDLNWGDSAGSFRGSDKGRASSLVNKGNYSEVKFFLGTGGDSNFHICLTRAEGFVRDLRDDYWLGDSTFGSVNNSIGSHRWVDRTACSFLAV</sequence>
<keyword evidence="1" id="KW-0732">Signal</keyword>
<name>A0ABU3JXD4_9ACTN</name>
<dbReference type="RefSeq" id="WP_394313706.1">
    <property type="nucleotide sequence ID" value="NZ_JASKMA010000019.1"/>
</dbReference>
<proteinExistence type="predicted"/>
<evidence type="ECO:0000313" key="2">
    <source>
        <dbReference type="EMBL" id="MDT6986612.1"/>
    </source>
</evidence>
<evidence type="ECO:0000313" key="3">
    <source>
        <dbReference type="Proteomes" id="UP001249760"/>
    </source>
</evidence>
<protein>
    <recommendedName>
        <fullName evidence="4">Secreted protein</fullName>
    </recommendedName>
</protein>
<gene>
    <name evidence="2" type="ORF">QNO04_24485</name>
</gene>
<evidence type="ECO:0008006" key="4">
    <source>
        <dbReference type="Google" id="ProtNLM"/>
    </source>
</evidence>
<keyword evidence="3" id="KW-1185">Reference proteome</keyword>